<evidence type="ECO:0000256" key="1">
    <source>
        <dbReference type="ARBA" id="ARBA00004141"/>
    </source>
</evidence>
<evidence type="ECO:0000256" key="2">
    <source>
        <dbReference type="ARBA" id="ARBA00022692"/>
    </source>
</evidence>
<dbReference type="Proteomes" id="UP000325780">
    <property type="component" value="Unassembled WGS sequence"/>
</dbReference>
<evidence type="ECO:0000256" key="3">
    <source>
        <dbReference type="ARBA" id="ARBA00022989"/>
    </source>
</evidence>
<protein>
    <recommendedName>
        <fullName evidence="8">Rhodopsin domain-containing protein</fullName>
    </recommendedName>
</protein>
<dbReference type="OrthoDB" id="2988756at2759"/>
<evidence type="ECO:0000256" key="5">
    <source>
        <dbReference type="ARBA" id="ARBA00038359"/>
    </source>
</evidence>
<dbReference type="Pfam" id="PF20684">
    <property type="entry name" value="Fung_rhodopsin"/>
    <property type="match status" value="1"/>
</dbReference>
<keyword evidence="10" id="KW-1185">Reference proteome</keyword>
<dbReference type="GO" id="GO:0016020">
    <property type="term" value="C:membrane"/>
    <property type="evidence" value="ECO:0007669"/>
    <property type="project" value="UniProtKB-SubCell"/>
</dbReference>
<evidence type="ECO:0000256" key="6">
    <source>
        <dbReference type="SAM" id="MobiDB-lite"/>
    </source>
</evidence>
<evidence type="ECO:0000256" key="4">
    <source>
        <dbReference type="ARBA" id="ARBA00023136"/>
    </source>
</evidence>
<name>A0A5N6THM0_ASPAV</name>
<feature type="transmembrane region" description="Helical" evidence="7">
    <location>
        <begin position="249"/>
        <end position="273"/>
    </location>
</feature>
<dbReference type="PANTHER" id="PTHR33048">
    <property type="entry name" value="PTH11-LIKE INTEGRAL MEMBRANE PROTEIN (AFU_ORTHOLOGUE AFUA_5G11245)"/>
    <property type="match status" value="1"/>
</dbReference>
<feature type="compositionally biased region" description="Polar residues" evidence="6">
    <location>
        <begin position="322"/>
        <end position="335"/>
    </location>
</feature>
<dbReference type="InterPro" id="IPR049326">
    <property type="entry name" value="Rhodopsin_dom_fungi"/>
</dbReference>
<evidence type="ECO:0000313" key="9">
    <source>
        <dbReference type="EMBL" id="KAE8145823.1"/>
    </source>
</evidence>
<keyword evidence="2 7" id="KW-0812">Transmembrane</keyword>
<keyword evidence="4 7" id="KW-0472">Membrane</keyword>
<feature type="transmembrane region" description="Helical" evidence="7">
    <location>
        <begin position="102"/>
        <end position="124"/>
    </location>
</feature>
<feature type="transmembrane region" description="Helical" evidence="7">
    <location>
        <begin position="180"/>
        <end position="205"/>
    </location>
</feature>
<dbReference type="EMBL" id="ML742310">
    <property type="protein sequence ID" value="KAE8145823.1"/>
    <property type="molecule type" value="Genomic_DNA"/>
</dbReference>
<organism evidence="9 10">
    <name type="scientific">Aspergillus avenaceus</name>
    <dbReference type="NCBI Taxonomy" id="36643"/>
    <lineage>
        <taxon>Eukaryota</taxon>
        <taxon>Fungi</taxon>
        <taxon>Dikarya</taxon>
        <taxon>Ascomycota</taxon>
        <taxon>Pezizomycotina</taxon>
        <taxon>Eurotiomycetes</taxon>
        <taxon>Eurotiomycetidae</taxon>
        <taxon>Eurotiales</taxon>
        <taxon>Aspergillaceae</taxon>
        <taxon>Aspergillus</taxon>
        <taxon>Aspergillus subgen. Circumdati</taxon>
    </lineage>
</organism>
<feature type="transmembrane region" description="Helical" evidence="7">
    <location>
        <begin position="6"/>
        <end position="30"/>
    </location>
</feature>
<keyword evidence="3 7" id="KW-1133">Transmembrane helix</keyword>
<reference evidence="9 10" key="1">
    <citation type="submission" date="2019-04" db="EMBL/GenBank/DDBJ databases">
        <title>Friends and foes A comparative genomics study of 23 Aspergillus species from section Flavi.</title>
        <authorList>
            <consortium name="DOE Joint Genome Institute"/>
            <person name="Kjaerbolling I."/>
            <person name="Vesth T."/>
            <person name="Frisvad J.C."/>
            <person name="Nybo J.L."/>
            <person name="Theobald S."/>
            <person name="Kildgaard S."/>
            <person name="Isbrandt T."/>
            <person name="Kuo A."/>
            <person name="Sato A."/>
            <person name="Lyhne E.K."/>
            <person name="Kogle M.E."/>
            <person name="Wiebenga A."/>
            <person name="Kun R.S."/>
            <person name="Lubbers R.J."/>
            <person name="Makela M.R."/>
            <person name="Barry K."/>
            <person name="Chovatia M."/>
            <person name="Clum A."/>
            <person name="Daum C."/>
            <person name="Haridas S."/>
            <person name="He G."/>
            <person name="LaButti K."/>
            <person name="Lipzen A."/>
            <person name="Mondo S."/>
            <person name="Riley R."/>
            <person name="Salamov A."/>
            <person name="Simmons B.A."/>
            <person name="Magnuson J.K."/>
            <person name="Henrissat B."/>
            <person name="Mortensen U.H."/>
            <person name="Larsen T.O."/>
            <person name="Devries R.P."/>
            <person name="Grigoriev I.V."/>
            <person name="Machida M."/>
            <person name="Baker S.E."/>
            <person name="Andersen M.R."/>
        </authorList>
    </citation>
    <scope>NUCLEOTIDE SEQUENCE [LARGE SCALE GENOMIC DNA]</scope>
    <source>
        <strain evidence="9 10">IBT 18842</strain>
    </source>
</reference>
<proteinExistence type="inferred from homology"/>
<gene>
    <name evidence="9" type="ORF">BDV25DRAFT_144306</name>
</gene>
<feature type="region of interest" description="Disordered" evidence="6">
    <location>
        <begin position="294"/>
        <end position="341"/>
    </location>
</feature>
<evidence type="ECO:0000259" key="8">
    <source>
        <dbReference type="Pfam" id="PF20684"/>
    </source>
</evidence>
<dbReference type="PANTHER" id="PTHR33048:SF2">
    <property type="entry name" value="SRPK"/>
    <property type="match status" value="1"/>
</dbReference>
<feature type="transmembrane region" description="Helical" evidence="7">
    <location>
        <begin position="136"/>
        <end position="160"/>
    </location>
</feature>
<evidence type="ECO:0000256" key="7">
    <source>
        <dbReference type="SAM" id="Phobius"/>
    </source>
</evidence>
<accession>A0A5N6THM0</accession>
<evidence type="ECO:0000313" key="10">
    <source>
        <dbReference type="Proteomes" id="UP000325780"/>
    </source>
</evidence>
<comment type="similarity">
    <text evidence="5">Belongs to the SAT4 family.</text>
</comment>
<feature type="transmembrane region" description="Helical" evidence="7">
    <location>
        <begin position="42"/>
        <end position="65"/>
    </location>
</feature>
<dbReference type="InterPro" id="IPR052337">
    <property type="entry name" value="SAT4-like"/>
</dbReference>
<sequence>MAGDDFTIEAFTLLAIAIVTIVVRIVARWITAGPRNFQLDDYLMPLAGVVYGLETGAAYCVGAWWHGLANNAMSDIQRATLSPTSEEYRLRVGGSKTQVLGWSLYTTLLWLLKSCMAIFYSRLTAGLFNMTTRIRLAYVFIATTYMAVICSILFGCHPMHKNWQIHPDPGNYCQPAVSHIDVYVTVTLNVVTDLYLISIPAPMLFKARLPWHEKLELLILFSGGFFVMAAGILRCVLIVTAGLNGASQAGSWACRETFVAVIIGNAPMIYPLFRRMARRAGWYISSRGADNSYPLADSDGTPGNSGTGQSKRRRFRHPLSLPDTQWGTASETQWGGSDERGILSGERFWDEERASLGRDSPPGEGEGRIKVVREMIVERG</sequence>
<feature type="transmembrane region" description="Helical" evidence="7">
    <location>
        <begin position="217"/>
        <end position="243"/>
    </location>
</feature>
<comment type="subcellular location">
    <subcellularLocation>
        <location evidence="1">Membrane</location>
        <topology evidence="1">Multi-pass membrane protein</topology>
    </subcellularLocation>
</comment>
<dbReference type="AlphaFoldDB" id="A0A5N6THM0"/>
<feature type="domain" description="Rhodopsin" evidence="8">
    <location>
        <begin position="23"/>
        <end position="275"/>
    </location>
</feature>